<sequence length="131" mass="14151">MRAVLLSLLLLSGCSAEEPQSCLDAFCLPTDAEIVGHQQPADFDLYQVEWQDARFGIYVGDFPDFAVGTGEKLALVSGANAEIKTDGLQGEVLMQLGEQSPQYLHLTGPCEAKERCALVVFASAVETAERE</sequence>
<dbReference type="Proteomes" id="UP000439780">
    <property type="component" value="Unassembled WGS sequence"/>
</dbReference>
<reference evidence="1 2" key="1">
    <citation type="submission" date="2019-12" db="EMBL/GenBank/DDBJ databases">
        <title>Genomic-based taxomic classification of the family Erythrobacteraceae.</title>
        <authorList>
            <person name="Xu L."/>
        </authorList>
    </citation>
    <scope>NUCLEOTIDE SEQUENCE [LARGE SCALE GENOMIC DNA]</scope>
    <source>
        <strain evidence="1 2">KEMB 9005-328</strain>
    </source>
</reference>
<evidence type="ECO:0000313" key="2">
    <source>
        <dbReference type="Proteomes" id="UP000439780"/>
    </source>
</evidence>
<gene>
    <name evidence="1" type="ORF">GRI58_15030</name>
</gene>
<dbReference type="AlphaFoldDB" id="A0A845AMM4"/>
<accession>A0A845AMM4</accession>
<dbReference type="OrthoDB" id="9901990at2"/>
<evidence type="ECO:0000313" key="1">
    <source>
        <dbReference type="EMBL" id="MXP30121.1"/>
    </source>
</evidence>
<protein>
    <submittedName>
        <fullName evidence="1">Uncharacterized protein</fullName>
    </submittedName>
</protein>
<name>A0A845AMM4_9SPHN</name>
<dbReference type="EMBL" id="WTYA01000017">
    <property type="protein sequence ID" value="MXP30121.1"/>
    <property type="molecule type" value="Genomic_DNA"/>
</dbReference>
<proteinExistence type="predicted"/>
<comment type="caution">
    <text evidence="1">The sequence shown here is derived from an EMBL/GenBank/DDBJ whole genome shotgun (WGS) entry which is preliminary data.</text>
</comment>
<organism evidence="1 2">
    <name type="scientific">Qipengyuania algicida</name>
    <dbReference type="NCBI Taxonomy" id="1836209"/>
    <lineage>
        <taxon>Bacteria</taxon>
        <taxon>Pseudomonadati</taxon>
        <taxon>Pseudomonadota</taxon>
        <taxon>Alphaproteobacteria</taxon>
        <taxon>Sphingomonadales</taxon>
        <taxon>Erythrobacteraceae</taxon>
        <taxon>Qipengyuania</taxon>
    </lineage>
</organism>
<keyword evidence="2" id="KW-1185">Reference proteome</keyword>
<dbReference type="RefSeq" id="WP_160754424.1">
    <property type="nucleotide sequence ID" value="NZ_WTYA01000017.1"/>
</dbReference>